<comment type="caution">
    <text evidence="1">The sequence shown here is derived from an EMBL/GenBank/DDBJ whole genome shotgun (WGS) entry which is preliminary data.</text>
</comment>
<dbReference type="AlphaFoldDB" id="A0A2M7RF78"/>
<protein>
    <submittedName>
        <fullName evidence="1">Uncharacterized protein</fullName>
    </submittedName>
</protein>
<sequence length="72" mass="8478">MLETQCKVCGQSKKSHEEAHDHFFAKNFDSRARRLYYIHQHWPGICQKFIDPDDDIAIEEAKKKGSVPYPQE</sequence>
<reference evidence="2" key="1">
    <citation type="submission" date="2017-09" db="EMBL/GenBank/DDBJ databases">
        <title>Depth-based differentiation of microbial function through sediment-hosted aquifers and enrichment of novel symbionts in the deep terrestrial subsurface.</title>
        <authorList>
            <person name="Probst A.J."/>
            <person name="Ladd B."/>
            <person name="Jarett J.K."/>
            <person name="Geller-Mcgrath D.E."/>
            <person name="Sieber C.M.K."/>
            <person name="Emerson J.B."/>
            <person name="Anantharaman K."/>
            <person name="Thomas B.C."/>
            <person name="Malmstrom R."/>
            <person name="Stieglmeier M."/>
            <person name="Klingl A."/>
            <person name="Woyke T."/>
            <person name="Ryan C.M."/>
            <person name="Banfield J.F."/>
        </authorList>
    </citation>
    <scope>NUCLEOTIDE SEQUENCE [LARGE SCALE GENOMIC DNA]</scope>
</reference>
<proteinExistence type="predicted"/>
<evidence type="ECO:0000313" key="1">
    <source>
        <dbReference type="EMBL" id="PIY95423.1"/>
    </source>
</evidence>
<evidence type="ECO:0000313" key="2">
    <source>
        <dbReference type="Proteomes" id="UP000228689"/>
    </source>
</evidence>
<organism evidence="1 2">
    <name type="scientific">Candidatus Komeilibacteria bacterium CG_4_10_14_0_8_um_filter_37_78</name>
    <dbReference type="NCBI Taxonomy" id="1974471"/>
    <lineage>
        <taxon>Bacteria</taxon>
        <taxon>Candidatus Komeiliibacteriota</taxon>
    </lineage>
</organism>
<accession>A0A2M7RF78</accession>
<gene>
    <name evidence="1" type="ORF">COY67_00030</name>
</gene>
<dbReference type="Proteomes" id="UP000228689">
    <property type="component" value="Unassembled WGS sequence"/>
</dbReference>
<name>A0A2M7RF78_9BACT</name>
<dbReference type="EMBL" id="PFMC01000002">
    <property type="protein sequence ID" value="PIY95423.1"/>
    <property type="molecule type" value="Genomic_DNA"/>
</dbReference>